<organism evidence="3">
    <name type="scientific">uncultured Caudovirales phage</name>
    <dbReference type="NCBI Taxonomy" id="2100421"/>
    <lineage>
        <taxon>Viruses</taxon>
        <taxon>Duplodnaviria</taxon>
        <taxon>Heunggongvirae</taxon>
        <taxon>Uroviricota</taxon>
        <taxon>Caudoviricetes</taxon>
        <taxon>Peduoviridae</taxon>
        <taxon>Maltschvirus</taxon>
        <taxon>Maltschvirus maltsch</taxon>
    </lineage>
</organism>
<accession>A0A6J5LQ43</accession>
<sequence length="163" mass="18907">MTTKPNEVQPETTAKRNARKYKEIEEELKAFLKDPDIRPILEELYDLVKRRNELLDVAIRDVKSELQRSDHRQLVYDGIGAQKKTERYYDTDFLAEHLPVGQADLVLSRKITYELNQPMLEQMVRQGEVDNDIVRQAYHEKAQTPSAMPGTPKPFALPALPME</sequence>
<feature type="region of interest" description="Disordered" evidence="1">
    <location>
        <begin position="141"/>
        <end position="163"/>
    </location>
</feature>
<evidence type="ECO:0000256" key="1">
    <source>
        <dbReference type="SAM" id="MobiDB-lite"/>
    </source>
</evidence>
<protein>
    <submittedName>
        <fullName evidence="3">Uncharacterized protein</fullName>
    </submittedName>
</protein>
<dbReference type="EMBL" id="LR796294">
    <property type="protein sequence ID" value="CAB4135130.1"/>
    <property type="molecule type" value="Genomic_DNA"/>
</dbReference>
<reference evidence="3" key="1">
    <citation type="submission" date="2020-04" db="EMBL/GenBank/DDBJ databases">
        <authorList>
            <person name="Chiriac C."/>
            <person name="Salcher M."/>
            <person name="Ghai R."/>
            <person name="Kavagutti S V."/>
        </authorList>
    </citation>
    <scope>NUCLEOTIDE SEQUENCE</scope>
</reference>
<gene>
    <name evidence="2" type="ORF">UFOVP127_223</name>
    <name evidence="3" type="ORF">UFOVP276_86</name>
</gene>
<name>A0A6J5LQ43_9CAUD</name>
<evidence type="ECO:0000313" key="2">
    <source>
        <dbReference type="EMBL" id="CAB4131699.1"/>
    </source>
</evidence>
<dbReference type="EMBL" id="LR796249">
    <property type="protein sequence ID" value="CAB4131699.1"/>
    <property type="molecule type" value="Genomic_DNA"/>
</dbReference>
<evidence type="ECO:0000313" key="3">
    <source>
        <dbReference type="EMBL" id="CAB4135130.1"/>
    </source>
</evidence>
<proteinExistence type="predicted"/>